<feature type="transmembrane region" description="Helical" evidence="8">
    <location>
        <begin position="59"/>
        <end position="80"/>
    </location>
</feature>
<evidence type="ECO:0000259" key="10">
    <source>
        <dbReference type="PROSITE" id="PS50929"/>
    </source>
</evidence>
<dbReference type="PROSITE" id="PS50893">
    <property type="entry name" value="ABC_TRANSPORTER_2"/>
    <property type="match status" value="1"/>
</dbReference>
<keyword evidence="12" id="KW-1185">Reference proteome</keyword>
<evidence type="ECO:0000313" key="11">
    <source>
        <dbReference type="EMBL" id="GCD99935.1"/>
    </source>
</evidence>
<accession>A0A401YZI5</accession>
<comment type="caution">
    <text evidence="11">The sequence shown here is derived from an EMBL/GenBank/DDBJ whole genome shotgun (WGS) entry which is preliminary data.</text>
</comment>
<dbReference type="EMBL" id="BIFH01000035">
    <property type="protein sequence ID" value="GCD99935.1"/>
    <property type="molecule type" value="Genomic_DNA"/>
</dbReference>
<dbReference type="SMART" id="SM00382">
    <property type="entry name" value="AAA"/>
    <property type="match status" value="1"/>
</dbReference>
<comment type="subcellular location">
    <subcellularLocation>
        <location evidence="1">Cell membrane</location>
        <topology evidence="1">Multi-pass membrane protein</topology>
    </subcellularLocation>
</comment>
<gene>
    <name evidence="11" type="ORF">EHYA_07659</name>
</gene>
<dbReference type="PANTHER" id="PTHR24221:SF654">
    <property type="entry name" value="ATP-BINDING CASSETTE SUB-FAMILY B MEMBER 6"/>
    <property type="match status" value="1"/>
</dbReference>
<keyword evidence="2 8" id="KW-0812">Transmembrane</keyword>
<evidence type="ECO:0000259" key="9">
    <source>
        <dbReference type="PROSITE" id="PS50893"/>
    </source>
</evidence>
<feature type="compositionally biased region" description="Low complexity" evidence="7">
    <location>
        <begin position="379"/>
        <end position="396"/>
    </location>
</feature>
<evidence type="ECO:0000256" key="7">
    <source>
        <dbReference type="SAM" id="MobiDB-lite"/>
    </source>
</evidence>
<sequence>MPRASGPGAEDAAPTPPRGAPAPERRRRHSAGPYGGGLRAGRELLVRALRERRAALGRVLGWSVAEGVPALLSGALLAAALDHGFLVGRLGVGFVLLGVLALAMLIRAAATYAMFPHLADVVEPFRDTLVRRVVTSAVLDATSGRPDAGRDADAAVARLTEQVESCRNLTASLLRTLRQLGVTIVAALLGLALLAPVLLPLVLIPLALATWLFVRLLPPLARRRRTLVLADERIAIRTAHTVAGLRDVVACGAQERVAAEIGAAADAQARATRLLARASSVRLLVVALGGRLPLLAVLVAAPWLVREGMLSTGEVAGAALYLAQHLEPAVRAATATVGGWLLELLVVAGRLAQAGAADPEPATVPDTATPVPEAPVPEAPSAAARARLPAPRPATADPGPLVLDRVTFGYGPFAEPVVRDLSISVDAGSHLAVVGPSGIGKSTLAALLAGLLTPDQGAVSLAGRPLAAHPEATLRNTIVVVPQEAYVFAGSVHENLSYLDPEVARADLDRAVRLVGAAELVARLGGYAAHLADPGTLSAGERQLIALARTYLSPARFVILDEATCHLDPPAEALAEAAFATRAGALVVIAHRIDSARRADRVLLMDGNRPIPGTHHELLARAPLYRDLVGAWEHRPADAGGWFEKPTRIAEGARHRT</sequence>
<feature type="domain" description="ABC transmembrane type-1" evidence="10">
    <location>
        <begin position="60"/>
        <end position="324"/>
    </location>
</feature>
<reference evidence="11 12" key="1">
    <citation type="submission" date="2018-12" db="EMBL/GenBank/DDBJ databases">
        <title>Draft genome sequence of Embleya hyalina NBRC 13850T.</title>
        <authorList>
            <person name="Komaki H."/>
            <person name="Hosoyama A."/>
            <person name="Kimura A."/>
            <person name="Ichikawa N."/>
            <person name="Tamura T."/>
        </authorList>
    </citation>
    <scope>NUCLEOTIDE SEQUENCE [LARGE SCALE GENOMIC DNA]</scope>
    <source>
        <strain evidence="11 12">NBRC 13850</strain>
    </source>
</reference>
<dbReference type="RefSeq" id="WP_246127154.1">
    <property type="nucleotide sequence ID" value="NZ_BIFH01000035.1"/>
</dbReference>
<evidence type="ECO:0000256" key="4">
    <source>
        <dbReference type="ARBA" id="ARBA00022840"/>
    </source>
</evidence>
<keyword evidence="6 8" id="KW-0472">Membrane</keyword>
<protein>
    <submittedName>
        <fullName evidence="11">ABC transporter ATP-binding protein</fullName>
    </submittedName>
</protein>
<dbReference type="PROSITE" id="PS50929">
    <property type="entry name" value="ABC_TM1F"/>
    <property type="match status" value="1"/>
</dbReference>
<evidence type="ECO:0000256" key="8">
    <source>
        <dbReference type="SAM" id="Phobius"/>
    </source>
</evidence>
<keyword evidence="3" id="KW-0547">Nucleotide-binding</keyword>
<dbReference type="GO" id="GO:0005524">
    <property type="term" value="F:ATP binding"/>
    <property type="evidence" value="ECO:0007669"/>
    <property type="project" value="UniProtKB-KW"/>
</dbReference>
<dbReference type="AlphaFoldDB" id="A0A401YZI5"/>
<feature type="transmembrane region" description="Helical" evidence="8">
    <location>
        <begin position="177"/>
        <end position="195"/>
    </location>
</feature>
<feature type="domain" description="ABC transporter" evidence="9">
    <location>
        <begin position="401"/>
        <end position="631"/>
    </location>
</feature>
<evidence type="ECO:0000256" key="5">
    <source>
        <dbReference type="ARBA" id="ARBA00022989"/>
    </source>
</evidence>
<dbReference type="SUPFAM" id="SSF90123">
    <property type="entry name" value="ABC transporter transmembrane region"/>
    <property type="match status" value="1"/>
</dbReference>
<organism evidence="11 12">
    <name type="scientific">Embleya hyalina</name>
    <dbReference type="NCBI Taxonomy" id="516124"/>
    <lineage>
        <taxon>Bacteria</taxon>
        <taxon>Bacillati</taxon>
        <taxon>Actinomycetota</taxon>
        <taxon>Actinomycetes</taxon>
        <taxon>Kitasatosporales</taxon>
        <taxon>Streptomycetaceae</taxon>
        <taxon>Embleya</taxon>
    </lineage>
</organism>
<dbReference type="GO" id="GO:0140359">
    <property type="term" value="F:ABC-type transporter activity"/>
    <property type="evidence" value="ECO:0007669"/>
    <property type="project" value="InterPro"/>
</dbReference>
<keyword evidence="4 11" id="KW-0067">ATP-binding</keyword>
<evidence type="ECO:0000313" key="12">
    <source>
        <dbReference type="Proteomes" id="UP000286931"/>
    </source>
</evidence>
<keyword evidence="5 8" id="KW-1133">Transmembrane helix</keyword>
<feature type="region of interest" description="Disordered" evidence="7">
    <location>
        <begin position="357"/>
        <end position="396"/>
    </location>
</feature>
<evidence type="ECO:0000256" key="3">
    <source>
        <dbReference type="ARBA" id="ARBA00022741"/>
    </source>
</evidence>
<dbReference type="SUPFAM" id="SSF52540">
    <property type="entry name" value="P-loop containing nucleoside triphosphate hydrolases"/>
    <property type="match status" value="1"/>
</dbReference>
<name>A0A401YZI5_9ACTN</name>
<evidence type="ECO:0000256" key="6">
    <source>
        <dbReference type="ARBA" id="ARBA00023136"/>
    </source>
</evidence>
<evidence type="ECO:0000256" key="2">
    <source>
        <dbReference type="ARBA" id="ARBA00022692"/>
    </source>
</evidence>
<dbReference type="Gene3D" id="1.20.1560.10">
    <property type="entry name" value="ABC transporter type 1, transmembrane domain"/>
    <property type="match status" value="1"/>
</dbReference>
<proteinExistence type="predicted"/>
<dbReference type="InterPro" id="IPR017871">
    <property type="entry name" value="ABC_transporter-like_CS"/>
</dbReference>
<dbReference type="InterPro" id="IPR011527">
    <property type="entry name" value="ABC1_TM_dom"/>
</dbReference>
<dbReference type="InterPro" id="IPR036640">
    <property type="entry name" value="ABC1_TM_sf"/>
</dbReference>
<dbReference type="InterPro" id="IPR027417">
    <property type="entry name" value="P-loop_NTPase"/>
</dbReference>
<dbReference type="Proteomes" id="UP000286931">
    <property type="component" value="Unassembled WGS sequence"/>
</dbReference>
<evidence type="ECO:0000256" key="1">
    <source>
        <dbReference type="ARBA" id="ARBA00004651"/>
    </source>
</evidence>
<feature type="region of interest" description="Disordered" evidence="7">
    <location>
        <begin position="1"/>
        <end position="36"/>
    </location>
</feature>
<dbReference type="InterPro" id="IPR039421">
    <property type="entry name" value="Type_1_exporter"/>
</dbReference>
<dbReference type="InterPro" id="IPR003439">
    <property type="entry name" value="ABC_transporter-like_ATP-bd"/>
</dbReference>
<feature type="compositionally biased region" description="Low complexity" evidence="7">
    <location>
        <begin position="357"/>
        <end position="371"/>
    </location>
</feature>
<dbReference type="Pfam" id="PF00005">
    <property type="entry name" value="ABC_tran"/>
    <property type="match status" value="1"/>
</dbReference>
<dbReference type="InterPro" id="IPR003593">
    <property type="entry name" value="AAA+_ATPase"/>
</dbReference>
<dbReference type="PANTHER" id="PTHR24221">
    <property type="entry name" value="ATP-BINDING CASSETTE SUB-FAMILY B"/>
    <property type="match status" value="1"/>
</dbReference>
<feature type="transmembrane region" description="Helical" evidence="8">
    <location>
        <begin position="86"/>
        <end position="106"/>
    </location>
</feature>
<dbReference type="GO" id="GO:0034040">
    <property type="term" value="F:ATPase-coupled lipid transmembrane transporter activity"/>
    <property type="evidence" value="ECO:0007669"/>
    <property type="project" value="TreeGrafter"/>
</dbReference>
<dbReference type="PROSITE" id="PS00211">
    <property type="entry name" value="ABC_TRANSPORTER_1"/>
    <property type="match status" value="1"/>
</dbReference>
<dbReference type="Gene3D" id="3.40.50.300">
    <property type="entry name" value="P-loop containing nucleotide triphosphate hydrolases"/>
    <property type="match status" value="1"/>
</dbReference>
<dbReference type="GO" id="GO:0005886">
    <property type="term" value="C:plasma membrane"/>
    <property type="evidence" value="ECO:0007669"/>
    <property type="project" value="UniProtKB-SubCell"/>
</dbReference>
<dbReference type="GO" id="GO:0016887">
    <property type="term" value="F:ATP hydrolysis activity"/>
    <property type="evidence" value="ECO:0007669"/>
    <property type="project" value="InterPro"/>
</dbReference>